<dbReference type="InterPro" id="IPR027417">
    <property type="entry name" value="P-loop_NTPase"/>
</dbReference>
<dbReference type="GO" id="GO:0003677">
    <property type="term" value="F:DNA binding"/>
    <property type="evidence" value="ECO:0007669"/>
    <property type="project" value="UniProtKB-UniRule"/>
</dbReference>
<evidence type="ECO:0000256" key="4">
    <source>
        <dbReference type="ARBA" id="ARBA00023163"/>
    </source>
</evidence>
<accession>A0A9Q9ILD7</accession>
<dbReference type="InterPro" id="IPR036388">
    <property type="entry name" value="WH-like_DNA-bd_sf"/>
</dbReference>
<gene>
    <name evidence="7" type="ORF">Daura_20210</name>
</gene>
<feature type="DNA-binding region" description="OmpR/PhoB-type" evidence="5">
    <location>
        <begin position="1"/>
        <end position="93"/>
    </location>
</feature>
<dbReference type="GO" id="GO:0006355">
    <property type="term" value="P:regulation of DNA-templated transcription"/>
    <property type="evidence" value="ECO:0007669"/>
    <property type="project" value="InterPro"/>
</dbReference>
<keyword evidence="2" id="KW-0805">Transcription regulation</keyword>
<dbReference type="SUPFAM" id="SSF48452">
    <property type="entry name" value="TPR-like"/>
    <property type="match status" value="3"/>
</dbReference>
<dbReference type="SMART" id="SM01043">
    <property type="entry name" value="BTAD"/>
    <property type="match status" value="1"/>
</dbReference>
<dbReference type="CDD" id="cd15831">
    <property type="entry name" value="BTAD"/>
    <property type="match status" value="1"/>
</dbReference>
<dbReference type="AlphaFoldDB" id="A0A9Q9ILD7"/>
<dbReference type="OrthoDB" id="7628974at2"/>
<protein>
    <submittedName>
        <fullName evidence="7">Tetratricopeptide repeat protein</fullName>
    </submittedName>
</protein>
<evidence type="ECO:0000256" key="2">
    <source>
        <dbReference type="ARBA" id="ARBA00023015"/>
    </source>
</evidence>
<dbReference type="InterPro" id="IPR001867">
    <property type="entry name" value="OmpR/PhoB-type_DNA-bd"/>
</dbReference>
<dbReference type="PRINTS" id="PR00364">
    <property type="entry name" value="DISEASERSIST"/>
</dbReference>
<dbReference type="InterPro" id="IPR011990">
    <property type="entry name" value="TPR-like_helical_dom_sf"/>
</dbReference>
<name>A0A9Q9ILD7_9ACTN</name>
<dbReference type="PANTHER" id="PTHR35807:SF1">
    <property type="entry name" value="TRANSCRIPTIONAL REGULATOR REDD"/>
    <property type="match status" value="1"/>
</dbReference>
<keyword evidence="8" id="KW-1185">Reference proteome</keyword>
<dbReference type="Pfam" id="PF03704">
    <property type="entry name" value="BTAD"/>
    <property type="match status" value="1"/>
</dbReference>
<evidence type="ECO:0000256" key="5">
    <source>
        <dbReference type="PROSITE-ProRule" id="PRU01091"/>
    </source>
</evidence>
<dbReference type="KEGG" id="daur:Daura_20210"/>
<dbReference type="Proteomes" id="UP001058003">
    <property type="component" value="Chromosome"/>
</dbReference>
<dbReference type="SUPFAM" id="SSF52540">
    <property type="entry name" value="P-loop containing nucleoside triphosphate hydrolases"/>
    <property type="match status" value="1"/>
</dbReference>
<dbReference type="InterPro" id="IPR019734">
    <property type="entry name" value="TPR_rpt"/>
</dbReference>
<dbReference type="Gene3D" id="3.40.50.300">
    <property type="entry name" value="P-loop containing nucleotide triphosphate hydrolases"/>
    <property type="match status" value="1"/>
</dbReference>
<organism evidence="7 8">
    <name type="scientific">Dactylosporangium aurantiacum</name>
    <dbReference type="NCBI Taxonomy" id="35754"/>
    <lineage>
        <taxon>Bacteria</taxon>
        <taxon>Bacillati</taxon>
        <taxon>Actinomycetota</taxon>
        <taxon>Actinomycetes</taxon>
        <taxon>Micromonosporales</taxon>
        <taxon>Micromonosporaceae</taxon>
        <taxon>Dactylosporangium</taxon>
    </lineage>
</organism>
<sequence length="941" mass="101030">MEFRLLGSIEAFTGATTIDVGHARQRGVLAALLVDAGDVVRTDQLVERVWGTRPPQRAQPTLYSYLSRLRRVLTSPSGAPLLHRRAGGYQLAVDRSAVDLHRFRDLCARARSTSDDEAAADLLGAALDLWRGNAFADLDTPFFNLQRHAAAQERLAAKLDRCDVRLRLGHHGELLAELLTRAEAHPLDERAAGQYMLALFRSGRAGDALAQYRLTRRRLKEELGADPGAALQQLHERMIAADPALHATGPPAAPPAPPVATARQLPAPPAVLIGRARELADLDRVAGTGGAAGEAMGIAAIGGTGGIGKTWLALHWAHRNLDRFPDGQLYVDLRGFDAAGAPVPASAALHGFLEALRVAPGEIPADLPGRTALYRSLVAGRRMLILLDNAHSTAQVEPLLPGSASCMVLITGRRQLTGLVTAFGAQPVTLHALPSTEGLELLVHHLGGRRAAREPEAASALVTHCAGLPLATSIVAARARVQPDLPLAVLADELGDRSARLDALDTDDLNANLRAVFSSSYRALDPDLALLFGLLGDAPGPDVGLPAAAELTGWPAARTRVALRRLVAAYLLQEHTPGRYRMHDLVRLYAAERCAHEQPAAVVDAARQRLSAWCTATAVAADRLLSPQRTPITTGPPPPAVSAVPVADAAAAMAWFEAEHRCLLALHRDAVEHGRHAEAWWLAWALDTFHWRRGRLHERAAMLEATVPATAALRDPATAALNHRLLGRAYVPLGRHDRALHHLRQAMRGYEAAGDPGGQAQTELNLALAWEHTGEHRQALTHAQRSLRLRAALGNPAREAEALNAVGWYHARIGNHEEAAEYCRRALTLCRELGFLEGEAYTSDSLGYVAHHSGRLADAAGHYADALRLRRELGDTYEEADTLAHLGDVYRAQGRTGDAADAWRAALALYEAQHRSRDAATVAGKLLDTAGRPPAPGQSSA</sequence>
<comment type="similarity">
    <text evidence="1">Belongs to the AfsR/DnrI/RedD regulatory family.</text>
</comment>
<dbReference type="Gene3D" id="1.25.40.10">
    <property type="entry name" value="Tetratricopeptide repeat domain"/>
    <property type="match status" value="3"/>
</dbReference>
<dbReference type="InterPro" id="IPR005158">
    <property type="entry name" value="BTAD"/>
</dbReference>
<dbReference type="PROSITE" id="PS51755">
    <property type="entry name" value="OMPR_PHOB"/>
    <property type="match status" value="1"/>
</dbReference>
<reference evidence="7" key="1">
    <citation type="submission" date="2021-04" db="EMBL/GenBank/DDBJ databases">
        <title>Dactylosporangium aurantiacum NRRL B-8018 full assembly.</title>
        <authorList>
            <person name="Hartkoorn R.C."/>
            <person name="Beaudoing E."/>
            <person name="Hot D."/>
        </authorList>
    </citation>
    <scope>NUCLEOTIDE SEQUENCE</scope>
    <source>
        <strain evidence="7">NRRL B-8018</strain>
    </source>
</reference>
<evidence type="ECO:0000313" key="8">
    <source>
        <dbReference type="Proteomes" id="UP001058003"/>
    </source>
</evidence>
<dbReference type="SMART" id="SM00028">
    <property type="entry name" value="TPR"/>
    <property type="match status" value="4"/>
</dbReference>
<dbReference type="GO" id="GO:0043531">
    <property type="term" value="F:ADP binding"/>
    <property type="evidence" value="ECO:0007669"/>
    <property type="project" value="InterPro"/>
</dbReference>
<keyword evidence="3 5" id="KW-0238">DNA-binding</keyword>
<evidence type="ECO:0000256" key="1">
    <source>
        <dbReference type="ARBA" id="ARBA00005820"/>
    </source>
</evidence>
<evidence type="ECO:0000259" key="6">
    <source>
        <dbReference type="PROSITE" id="PS51755"/>
    </source>
</evidence>
<proteinExistence type="inferred from homology"/>
<dbReference type="RefSeq" id="WP_033361717.1">
    <property type="nucleotide sequence ID" value="NZ_CP073767.1"/>
</dbReference>
<evidence type="ECO:0000256" key="3">
    <source>
        <dbReference type="ARBA" id="ARBA00023125"/>
    </source>
</evidence>
<dbReference type="Pfam" id="PF00486">
    <property type="entry name" value="Trans_reg_C"/>
    <property type="match status" value="1"/>
</dbReference>
<dbReference type="InterPro" id="IPR051677">
    <property type="entry name" value="AfsR-DnrI-RedD_regulator"/>
</dbReference>
<dbReference type="EMBL" id="CP073767">
    <property type="protein sequence ID" value="UWZ58289.1"/>
    <property type="molecule type" value="Genomic_DNA"/>
</dbReference>
<dbReference type="InterPro" id="IPR016032">
    <property type="entry name" value="Sig_transdc_resp-reg_C-effctor"/>
</dbReference>
<dbReference type="Gene3D" id="1.10.10.10">
    <property type="entry name" value="Winged helix-like DNA-binding domain superfamily/Winged helix DNA-binding domain"/>
    <property type="match status" value="1"/>
</dbReference>
<dbReference type="SUPFAM" id="SSF46894">
    <property type="entry name" value="C-terminal effector domain of the bipartite response regulators"/>
    <property type="match status" value="1"/>
</dbReference>
<evidence type="ECO:0000313" key="7">
    <source>
        <dbReference type="EMBL" id="UWZ58289.1"/>
    </source>
</evidence>
<dbReference type="PANTHER" id="PTHR35807">
    <property type="entry name" value="TRANSCRIPTIONAL REGULATOR REDD-RELATED"/>
    <property type="match status" value="1"/>
</dbReference>
<dbReference type="SMART" id="SM00862">
    <property type="entry name" value="Trans_reg_C"/>
    <property type="match status" value="1"/>
</dbReference>
<dbReference type="GO" id="GO:0000160">
    <property type="term" value="P:phosphorelay signal transduction system"/>
    <property type="evidence" value="ECO:0007669"/>
    <property type="project" value="InterPro"/>
</dbReference>
<keyword evidence="4" id="KW-0804">Transcription</keyword>
<feature type="domain" description="OmpR/PhoB-type" evidence="6">
    <location>
        <begin position="1"/>
        <end position="93"/>
    </location>
</feature>
<dbReference type="Pfam" id="PF13424">
    <property type="entry name" value="TPR_12"/>
    <property type="match status" value="2"/>
</dbReference>